<dbReference type="EMBL" id="AP015044">
    <property type="protein sequence ID" value="BAU00934.1"/>
    <property type="molecule type" value="Genomic_DNA"/>
</dbReference>
<gene>
    <name evidence="2" type="primary">Vigan.11G007400</name>
    <name evidence="2" type="ORF">VIGAN_11007400</name>
</gene>
<proteinExistence type="predicted"/>
<evidence type="ECO:0000313" key="2">
    <source>
        <dbReference type="EMBL" id="BAU00934.1"/>
    </source>
</evidence>
<evidence type="ECO:0000256" key="1">
    <source>
        <dbReference type="SAM" id="MobiDB-lite"/>
    </source>
</evidence>
<accession>A0A0S3T7H3</accession>
<reference evidence="2 3" key="1">
    <citation type="journal article" date="2015" name="Sci. Rep.">
        <title>The power of single molecule real-time sequencing technology in the de novo assembly of a eukaryotic genome.</title>
        <authorList>
            <person name="Sakai H."/>
            <person name="Naito K."/>
            <person name="Ogiso-Tanaka E."/>
            <person name="Takahashi Y."/>
            <person name="Iseki K."/>
            <person name="Muto C."/>
            <person name="Satou K."/>
            <person name="Teruya K."/>
            <person name="Shiroma A."/>
            <person name="Shimoji M."/>
            <person name="Hirano T."/>
            <person name="Itoh T."/>
            <person name="Kaga A."/>
            <person name="Tomooka N."/>
        </authorList>
    </citation>
    <scope>NUCLEOTIDE SEQUENCE [LARGE SCALE GENOMIC DNA]</scope>
    <source>
        <strain evidence="3">cv. Shumari</strain>
    </source>
</reference>
<dbReference type="AlphaFoldDB" id="A0A0S3T7H3"/>
<dbReference type="Proteomes" id="UP000291084">
    <property type="component" value="Chromosome 11"/>
</dbReference>
<protein>
    <submittedName>
        <fullName evidence="2">Uncharacterized protein</fullName>
    </submittedName>
</protein>
<feature type="compositionally biased region" description="Low complexity" evidence="1">
    <location>
        <begin position="29"/>
        <end position="40"/>
    </location>
</feature>
<feature type="compositionally biased region" description="Polar residues" evidence="1">
    <location>
        <begin position="62"/>
        <end position="71"/>
    </location>
</feature>
<keyword evidence="3" id="KW-1185">Reference proteome</keyword>
<sequence>MMNVARAIDMDFVNKNRGWHGKEETRMGSYSSYKTSSNISGRIAPRNHGTSEGVNGVGPNTIGESGENNRSGPIDRGKRHLAYQDLLDRRKRGLCFKCGGLYNFMHQCPVK</sequence>
<name>A0A0S3T7H3_PHAAN</name>
<evidence type="ECO:0000313" key="3">
    <source>
        <dbReference type="Proteomes" id="UP000291084"/>
    </source>
</evidence>
<feature type="region of interest" description="Disordered" evidence="1">
    <location>
        <begin position="23"/>
        <end position="77"/>
    </location>
</feature>
<organism evidence="2 3">
    <name type="scientific">Vigna angularis var. angularis</name>
    <dbReference type="NCBI Taxonomy" id="157739"/>
    <lineage>
        <taxon>Eukaryota</taxon>
        <taxon>Viridiplantae</taxon>
        <taxon>Streptophyta</taxon>
        <taxon>Embryophyta</taxon>
        <taxon>Tracheophyta</taxon>
        <taxon>Spermatophyta</taxon>
        <taxon>Magnoliopsida</taxon>
        <taxon>eudicotyledons</taxon>
        <taxon>Gunneridae</taxon>
        <taxon>Pentapetalae</taxon>
        <taxon>rosids</taxon>
        <taxon>fabids</taxon>
        <taxon>Fabales</taxon>
        <taxon>Fabaceae</taxon>
        <taxon>Papilionoideae</taxon>
        <taxon>50 kb inversion clade</taxon>
        <taxon>NPAAA clade</taxon>
        <taxon>indigoferoid/millettioid clade</taxon>
        <taxon>Phaseoleae</taxon>
        <taxon>Vigna</taxon>
    </lineage>
</organism>